<dbReference type="KEGG" id="dci:103512228"/>
<protein>
    <submittedName>
        <fullName evidence="2">Uncharacterized protein LOC103512228 isoform X1</fullName>
    </submittedName>
    <submittedName>
        <fullName evidence="3">Uncharacterized protein LOC103512228 isoform X2</fullName>
    </submittedName>
    <submittedName>
        <fullName evidence="4">Uncharacterized protein LOC103512228 isoform X3</fullName>
    </submittedName>
</protein>
<evidence type="ECO:0000313" key="1">
    <source>
        <dbReference type="Proteomes" id="UP000079169"/>
    </source>
</evidence>
<evidence type="ECO:0000313" key="3">
    <source>
        <dbReference type="RefSeq" id="XP_017300804.1"/>
    </source>
</evidence>
<accession>A0A1S3D631</accession>
<dbReference type="RefSeq" id="XP_017300804.1">
    <property type="nucleotide sequence ID" value="XM_017445315.2"/>
</dbReference>
<dbReference type="RefSeq" id="XP_008475200.1">
    <property type="nucleotide sequence ID" value="XM_008476978.2"/>
</dbReference>
<keyword evidence="1" id="KW-1185">Reference proteome</keyword>
<organism evidence="1 2">
    <name type="scientific">Diaphorina citri</name>
    <name type="common">Asian citrus psyllid</name>
    <dbReference type="NCBI Taxonomy" id="121845"/>
    <lineage>
        <taxon>Eukaryota</taxon>
        <taxon>Metazoa</taxon>
        <taxon>Ecdysozoa</taxon>
        <taxon>Arthropoda</taxon>
        <taxon>Hexapoda</taxon>
        <taxon>Insecta</taxon>
        <taxon>Pterygota</taxon>
        <taxon>Neoptera</taxon>
        <taxon>Paraneoptera</taxon>
        <taxon>Hemiptera</taxon>
        <taxon>Sternorrhyncha</taxon>
        <taxon>Psylloidea</taxon>
        <taxon>Psyllidae</taxon>
        <taxon>Diaphorininae</taxon>
        <taxon>Diaphorina</taxon>
    </lineage>
</organism>
<evidence type="ECO:0000313" key="2">
    <source>
        <dbReference type="RefSeq" id="XP_008475200.1"/>
    </source>
</evidence>
<reference evidence="2 3" key="1">
    <citation type="submission" date="2025-04" db="UniProtKB">
        <authorList>
            <consortium name="RefSeq"/>
        </authorList>
    </citation>
    <scope>IDENTIFICATION</scope>
</reference>
<gene>
    <name evidence="2 3 4" type="primary">LOC103512228</name>
</gene>
<dbReference type="RefSeq" id="XP_026681564.1">
    <property type="nucleotide sequence ID" value="XM_026825763.1"/>
</dbReference>
<dbReference type="AlphaFoldDB" id="A0A1S3D631"/>
<dbReference type="Proteomes" id="UP000079169">
    <property type="component" value="Unplaced"/>
</dbReference>
<dbReference type="GeneID" id="103512228"/>
<evidence type="ECO:0000313" key="4">
    <source>
        <dbReference type="RefSeq" id="XP_026681564.1"/>
    </source>
</evidence>
<dbReference type="PaxDb" id="121845-A0A1S3D631"/>
<proteinExistence type="predicted"/>
<name>A0A1S3D631_DIACI</name>
<sequence>MASVQALPSCFDYFTKENKKVYVTPLFTSPPPTPDPTPQECNCVCPLYVHNTTGPWTQLGATTSSYFTNSMLGVLGMLFVCVLARQTIARTCEERGLDEWREAFCEQDVKGKIRTVLEILDAKEHEVRAAKERIKCAEKHVRMMKLSTNQVHAAILCQMVKLREALDWVERNPSGDCDGSIVTVSTCSSDLDVTAQIALLESQIHKLTAEKNRQSDCVSLY</sequence>